<keyword evidence="1" id="KW-1133">Transmembrane helix</keyword>
<organism evidence="2 3">
    <name type="scientific">Fraxinus pennsylvanica</name>
    <dbReference type="NCBI Taxonomy" id="56036"/>
    <lineage>
        <taxon>Eukaryota</taxon>
        <taxon>Viridiplantae</taxon>
        <taxon>Streptophyta</taxon>
        <taxon>Embryophyta</taxon>
        <taxon>Tracheophyta</taxon>
        <taxon>Spermatophyta</taxon>
        <taxon>Magnoliopsida</taxon>
        <taxon>eudicotyledons</taxon>
        <taxon>Gunneridae</taxon>
        <taxon>Pentapetalae</taxon>
        <taxon>asterids</taxon>
        <taxon>lamiids</taxon>
        <taxon>Lamiales</taxon>
        <taxon>Oleaceae</taxon>
        <taxon>Oleeae</taxon>
        <taxon>Fraxinus</taxon>
    </lineage>
</organism>
<reference evidence="2" key="1">
    <citation type="submission" date="2023-05" db="EMBL/GenBank/DDBJ databases">
        <authorList>
            <person name="Huff M."/>
        </authorList>
    </citation>
    <scope>NUCLEOTIDE SEQUENCE</scope>
</reference>
<gene>
    <name evidence="2" type="ORF">FPE_LOCUS8976</name>
</gene>
<feature type="transmembrane region" description="Helical" evidence="1">
    <location>
        <begin position="12"/>
        <end position="31"/>
    </location>
</feature>
<dbReference type="Proteomes" id="UP000834106">
    <property type="component" value="Chromosome 5"/>
</dbReference>
<dbReference type="EMBL" id="OU503040">
    <property type="protein sequence ID" value="CAI9761546.1"/>
    <property type="molecule type" value="Genomic_DNA"/>
</dbReference>
<evidence type="ECO:0000313" key="3">
    <source>
        <dbReference type="Proteomes" id="UP000834106"/>
    </source>
</evidence>
<dbReference type="AlphaFoldDB" id="A0AAD2DS16"/>
<name>A0AAD2DS16_9LAMI</name>
<keyword evidence="3" id="KW-1185">Reference proteome</keyword>
<evidence type="ECO:0000256" key="1">
    <source>
        <dbReference type="SAM" id="Phobius"/>
    </source>
</evidence>
<sequence>MDENNVTLTFSYANVSLLFLLILFVFLSTYLQSIESDFRLGANFATSGSTLLLPNASVFASRTSPFSLAIQLNQMKQLKSRVDELYSIGNQTTLEARLKMDGPSCSDEARVKAELKEDGLSRSMERRFDKAVLHD</sequence>
<keyword evidence="1" id="KW-0472">Membrane</keyword>
<proteinExistence type="predicted"/>
<protein>
    <submittedName>
        <fullName evidence="2">Uncharacterized protein</fullName>
    </submittedName>
</protein>
<accession>A0AAD2DS16</accession>
<keyword evidence="1" id="KW-0812">Transmembrane</keyword>
<evidence type="ECO:0000313" key="2">
    <source>
        <dbReference type="EMBL" id="CAI9761546.1"/>
    </source>
</evidence>